<dbReference type="Proteomes" id="UP001287445">
    <property type="component" value="Unassembled WGS sequence"/>
</dbReference>
<comment type="caution">
    <text evidence="1">The sequence shown here is derived from an EMBL/GenBank/DDBJ whole genome shotgun (WGS) entry which is preliminary data.</text>
</comment>
<name>A0AAJ2V7E0_DELAC</name>
<reference evidence="1" key="1">
    <citation type="submission" date="2023-11" db="EMBL/GenBank/DDBJ databases">
        <title>Identification and selenium tolerance of Delftia acidovorans R3-25.</title>
        <authorList>
            <person name="Zhang S."/>
            <person name="Liu Y."/>
            <person name="Guo Y."/>
        </authorList>
    </citation>
    <scope>NUCLEOTIDE SEQUENCE</scope>
    <source>
        <strain evidence="1">R3-25</strain>
    </source>
</reference>
<organism evidence="1 2">
    <name type="scientific">Delftia acidovorans</name>
    <name type="common">Pseudomonas acidovorans</name>
    <name type="synonym">Comamonas acidovorans</name>
    <dbReference type="NCBI Taxonomy" id="80866"/>
    <lineage>
        <taxon>Bacteria</taxon>
        <taxon>Pseudomonadati</taxon>
        <taxon>Pseudomonadota</taxon>
        <taxon>Betaproteobacteria</taxon>
        <taxon>Burkholderiales</taxon>
        <taxon>Comamonadaceae</taxon>
        <taxon>Delftia</taxon>
    </lineage>
</organism>
<dbReference type="AlphaFoldDB" id="A0AAJ2V7E0"/>
<dbReference type="EMBL" id="JAWWMZ010000003">
    <property type="protein sequence ID" value="MDX4954014.1"/>
    <property type="molecule type" value="Genomic_DNA"/>
</dbReference>
<gene>
    <name evidence="1" type="ORF">SGN30_11390</name>
</gene>
<sequence>MPQLFLNNFQTQFIADVRAAPQTGAPASELDYGVLRVSDGAAGTLLNPPAGGWYVLTAYKRNGSLETDYEILRVTAVDNSVIGECRLTVLRGQEGTAPRAYNSGDLLEMRMTAGGMREVVQTTDERMSNPRVPTGAAGGVLAGQYPNPTFAQPMATAADLQGKVDKVPGKGLSANDFTDEASTKLSGVATGATKNATDAQLRDRSTHTGTQAIETVAGLQVALDAARQFSNLTGKPTTGAGYGITDVLTSKPILLAAGTDLNLLPDENRIYDGFNFKNSPWGPDMWCYVETRAHTSPNYQYQITRLLTEESPIMERRKMGVLGFGPWRIQSAFSVQPISAGGTGATSAVAARQNLSVRQYSPVGMTFYVRADGNDNNTGLEDSAAGAFRTITRAVNYASLIDRSTVWTIIKIGPGNFAGVSIGAYSGFSGNMTFEGAGAGFTNVEAVAGVSAFSLVACRVTIKNLSLVAAQGSSNTYLVVADHNCLLDLFDVTFGGNGVVPYVLLYSANGGNIILGNITINGTFGYGLYATYYGRIYVASQRTNFVNAACQNYFINVLTNSAVAWANTTVTGSLAGSGGKYYAIGNSTISTGGAGASAIPGVNPGSLVSGGQLT</sequence>
<evidence type="ECO:0000313" key="2">
    <source>
        <dbReference type="Proteomes" id="UP001287445"/>
    </source>
</evidence>
<proteinExistence type="predicted"/>
<protein>
    <submittedName>
        <fullName evidence="1">Uncharacterized protein</fullName>
    </submittedName>
</protein>
<accession>A0AAJ2V7E0</accession>
<evidence type="ECO:0000313" key="1">
    <source>
        <dbReference type="EMBL" id="MDX4954014.1"/>
    </source>
</evidence>
<dbReference type="SUPFAM" id="SSF51126">
    <property type="entry name" value="Pectin lyase-like"/>
    <property type="match status" value="1"/>
</dbReference>
<dbReference type="InterPro" id="IPR011050">
    <property type="entry name" value="Pectin_lyase_fold/virulence"/>
</dbReference>
<dbReference type="RefSeq" id="WP_319073522.1">
    <property type="nucleotide sequence ID" value="NZ_JAWWMZ010000003.1"/>
</dbReference>